<protein>
    <submittedName>
        <fullName evidence="1">Uncharacterized protein</fullName>
    </submittedName>
</protein>
<dbReference type="AlphaFoldDB" id="A0A397Y8X7"/>
<dbReference type="Proteomes" id="UP000264353">
    <property type="component" value="Chromosome A9"/>
</dbReference>
<organism evidence="1 2">
    <name type="scientific">Brassica campestris</name>
    <name type="common">Field mustard</name>
    <dbReference type="NCBI Taxonomy" id="3711"/>
    <lineage>
        <taxon>Eukaryota</taxon>
        <taxon>Viridiplantae</taxon>
        <taxon>Streptophyta</taxon>
        <taxon>Embryophyta</taxon>
        <taxon>Tracheophyta</taxon>
        <taxon>Spermatophyta</taxon>
        <taxon>Magnoliopsida</taxon>
        <taxon>eudicotyledons</taxon>
        <taxon>Gunneridae</taxon>
        <taxon>Pentapetalae</taxon>
        <taxon>rosids</taxon>
        <taxon>malvids</taxon>
        <taxon>Brassicales</taxon>
        <taxon>Brassicaceae</taxon>
        <taxon>Brassiceae</taxon>
        <taxon>Brassica</taxon>
    </lineage>
</organism>
<sequence length="81" mass="9464">MQQLKERLEKDLIEVLCHLSLDSLICKLSSVVVKMTKICSSSAIFFRFRSLRTRLELIVLTSNRREYIGINRLIPTDRLIV</sequence>
<evidence type="ECO:0000313" key="2">
    <source>
        <dbReference type="Proteomes" id="UP000264353"/>
    </source>
</evidence>
<dbReference type="EMBL" id="CM010636">
    <property type="protein sequence ID" value="RID48264.1"/>
    <property type="molecule type" value="Genomic_DNA"/>
</dbReference>
<evidence type="ECO:0000313" key="1">
    <source>
        <dbReference type="EMBL" id="RID48264.1"/>
    </source>
</evidence>
<gene>
    <name evidence="1" type="ORF">BRARA_I04788</name>
</gene>
<accession>A0A397Y8X7</accession>
<proteinExistence type="predicted"/>
<name>A0A397Y8X7_BRACM</name>
<reference evidence="1 2" key="1">
    <citation type="submission" date="2018-06" db="EMBL/GenBank/DDBJ databases">
        <title>WGS assembly of Brassica rapa FPsc.</title>
        <authorList>
            <person name="Bowman J."/>
            <person name="Kohchi T."/>
            <person name="Yamato K."/>
            <person name="Jenkins J."/>
            <person name="Shu S."/>
            <person name="Ishizaki K."/>
            <person name="Yamaoka S."/>
            <person name="Nishihama R."/>
            <person name="Nakamura Y."/>
            <person name="Berger F."/>
            <person name="Adam C."/>
            <person name="Aki S."/>
            <person name="Althoff F."/>
            <person name="Araki T."/>
            <person name="Arteaga-Vazquez M."/>
            <person name="Balasubrmanian S."/>
            <person name="Bauer D."/>
            <person name="Boehm C."/>
            <person name="Briginshaw L."/>
            <person name="Caballero-Perez J."/>
            <person name="Catarino B."/>
            <person name="Chen F."/>
            <person name="Chiyoda S."/>
            <person name="Chovatia M."/>
            <person name="Davies K."/>
            <person name="Delmans M."/>
            <person name="Demura T."/>
            <person name="Dierschke T."/>
            <person name="Dolan L."/>
            <person name="Dorantes-Acosta A."/>
            <person name="Eklund D."/>
            <person name="Florent S."/>
            <person name="Flores-Sandoval E."/>
            <person name="Fujiyama A."/>
            <person name="Fukuzawa H."/>
            <person name="Galik B."/>
            <person name="Grimanelli D."/>
            <person name="Grimwood J."/>
            <person name="Grossniklaus U."/>
            <person name="Hamada T."/>
            <person name="Haseloff J."/>
            <person name="Hetherington A."/>
            <person name="Higo A."/>
            <person name="Hirakawa Y."/>
            <person name="Hundley H."/>
            <person name="Ikeda Y."/>
            <person name="Inoue K."/>
            <person name="Inoue S."/>
            <person name="Ishida S."/>
            <person name="Jia Q."/>
            <person name="Kakita M."/>
            <person name="Kanazawa T."/>
            <person name="Kawai Y."/>
            <person name="Kawashima T."/>
            <person name="Kennedy M."/>
            <person name="Kinose K."/>
            <person name="Kinoshita T."/>
            <person name="Kohara Y."/>
            <person name="Koide E."/>
            <person name="Komatsu K."/>
            <person name="Kopischke S."/>
            <person name="Kubo M."/>
            <person name="Kyozuka J."/>
            <person name="Lagercrantz U."/>
            <person name="Lin S."/>
            <person name="Lindquist E."/>
            <person name="Lipzen A."/>
            <person name="Lu C."/>
            <person name="Luna E."/>
            <person name="Martienssen R."/>
            <person name="Minamino N."/>
            <person name="Mizutani M."/>
            <person name="Mizutani M."/>
            <person name="Mochizuki N."/>
            <person name="Monte I."/>
            <person name="Mosher R."/>
            <person name="Nagasaki H."/>
            <person name="Nakagami H."/>
            <person name="Naramoto S."/>
            <person name="Nishitani K."/>
            <person name="Ohtani M."/>
            <person name="Okamoto T."/>
            <person name="Okumura M."/>
            <person name="Phillips J."/>
            <person name="Pollak B."/>
            <person name="Reinders A."/>
            <person name="Roevekamp M."/>
            <person name="Sano R."/>
            <person name="Sawa S."/>
            <person name="Schmid M."/>
            <person name="Shirakawa M."/>
            <person name="Solano R."/>
            <person name="Spunde A."/>
            <person name="Suetsugu N."/>
            <person name="Sugano S."/>
            <person name="Sugiyama A."/>
            <person name="Sun R."/>
            <person name="Suzuki Y."/>
            <person name="Takenaka M."/>
            <person name="Takezawa D."/>
            <person name="Tomogane H."/>
            <person name="Tsuzuki M."/>
            <person name="Ueda T."/>
            <person name="Umeda M."/>
            <person name="Ward J."/>
            <person name="Watanabe Y."/>
            <person name="Yazaki K."/>
            <person name="Yokoyama R."/>
            <person name="Yoshitake Y."/>
            <person name="Yotsui I."/>
            <person name="Zachgo S."/>
            <person name="Schmutz J."/>
        </authorList>
    </citation>
    <scope>NUCLEOTIDE SEQUENCE [LARGE SCALE GENOMIC DNA]</scope>
    <source>
        <strain evidence="2">cv. B-3</strain>
    </source>
</reference>